<sequence length="107" mass="11427">MALPRKSFVLVLSRQSAEQAVNCQKTVGDRESLAGKEGKKGLTVMPEQLQTLGGAGGGQDRQTQSLAGPHLLYSPVEYSSGPKCRQTPLVPHPPGLPIFILFGVLYP</sequence>
<protein>
    <submittedName>
        <fullName evidence="1">Uncharacterized protein</fullName>
    </submittedName>
</protein>
<organism evidence="1 2">
    <name type="scientific">Punica granatum</name>
    <name type="common">Pomegranate</name>
    <dbReference type="NCBI Taxonomy" id="22663"/>
    <lineage>
        <taxon>Eukaryota</taxon>
        <taxon>Viridiplantae</taxon>
        <taxon>Streptophyta</taxon>
        <taxon>Embryophyta</taxon>
        <taxon>Tracheophyta</taxon>
        <taxon>Spermatophyta</taxon>
        <taxon>Magnoliopsida</taxon>
        <taxon>eudicotyledons</taxon>
        <taxon>Gunneridae</taxon>
        <taxon>Pentapetalae</taxon>
        <taxon>rosids</taxon>
        <taxon>malvids</taxon>
        <taxon>Myrtales</taxon>
        <taxon>Lythraceae</taxon>
        <taxon>Punica</taxon>
    </lineage>
</organism>
<keyword evidence="2" id="KW-1185">Reference proteome</keyword>
<evidence type="ECO:0000313" key="1">
    <source>
        <dbReference type="EMBL" id="PKI74738.1"/>
    </source>
</evidence>
<dbReference type="AlphaFoldDB" id="A0A2I0L222"/>
<evidence type="ECO:0000313" key="2">
    <source>
        <dbReference type="Proteomes" id="UP000233551"/>
    </source>
</evidence>
<dbReference type="EMBL" id="PGOL01000195">
    <property type="protein sequence ID" value="PKI74738.1"/>
    <property type="molecule type" value="Genomic_DNA"/>
</dbReference>
<proteinExistence type="predicted"/>
<gene>
    <name evidence="1" type="ORF">CRG98_004847</name>
</gene>
<name>A0A2I0L222_PUNGR</name>
<accession>A0A2I0L222</accession>
<dbReference type="Proteomes" id="UP000233551">
    <property type="component" value="Unassembled WGS sequence"/>
</dbReference>
<reference evidence="1 2" key="1">
    <citation type="submission" date="2017-11" db="EMBL/GenBank/DDBJ databases">
        <title>De-novo sequencing of pomegranate (Punica granatum L.) genome.</title>
        <authorList>
            <person name="Akparov Z."/>
            <person name="Amiraslanov A."/>
            <person name="Hajiyeva S."/>
            <person name="Abbasov M."/>
            <person name="Kaur K."/>
            <person name="Hamwieh A."/>
            <person name="Solovyev V."/>
            <person name="Salamov A."/>
            <person name="Braich B."/>
            <person name="Kosarev P."/>
            <person name="Mahmoud A."/>
            <person name="Hajiyev E."/>
            <person name="Babayeva S."/>
            <person name="Izzatullayeva V."/>
            <person name="Mammadov A."/>
            <person name="Mammadov A."/>
            <person name="Sharifova S."/>
            <person name="Ojaghi J."/>
            <person name="Eynullazada K."/>
            <person name="Bayramov B."/>
            <person name="Abdulazimova A."/>
            <person name="Shahmuradov I."/>
        </authorList>
    </citation>
    <scope>NUCLEOTIDE SEQUENCE [LARGE SCALE GENOMIC DNA]</scope>
    <source>
        <strain evidence="2">cv. AG2017</strain>
        <tissue evidence="1">Leaf</tissue>
    </source>
</reference>
<comment type="caution">
    <text evidence="1">The sequence shown here is derived from an EMBL/GenBank/DDBJ whole genome shotgun (WGS) entry which is preliminary data.</text>
</comment>